<dbReference type="Pfam" id="PF12688">
    <property type="entry name" value="TPR_5"/>
    <property type="match status" value="1"/>
</dbReference>
<feature type="domain" description="Tetratrico peptide repeat group 5" evidence="2">
    <location>
        <begin position="16"/>
        <end position="133"/>
    </location>
</feature>
<organism evidence="3 4">
    <name type="scientific">Saccharibacillus endophyticus</name>
    <dbReference type="NCBI Taxonomy" id="2060666"/>
    <lineage>
        <taxon>Bacteria</taxon>
        <taxon>Bacillati</taxon>
        <taxon>Bacillota</taxon>
        <taxon>Bacilli</taxon>
        <taxon>Bacillales</taxon>
        <taxon>Paenibacillaceae</taxon>
        <taxon>Saccharibacillus</taxon>
    </lineage>
</organism>
<keyword evidence="1" id="KW-0802">TPR repeat</keyword>
<dbReference type="SUPFAM" id="SSF48452">
    <property type="entry name" value="TPR-like"/>
    <property type="match status" value="1"/>
</dbReference>
<name>A0ABQ1ZTW9_9BACL</name>
<comment type="caution">
    <text evidence="3">The sequence shown here is derived from an EMBL/GenBank/DDBJ whole genome shotgun (WGS) entry which is preliminary data.</text>
</comment>
<evidence type="ECO:0000313" key="3">
    <source>
        <dbReference type="EMBL" id="GGH79257.1"/>
    </source>
</evidence>
<proteinExistence type="predicted"/>
<dbReference type="Proteomes" id="UP000605427">
    <property type="component" value="Unassembled WGS sequence"/>
</dbReference>
<dbReference type="InterPro" id="IPR041656">
    <property type="entry name" value="TPR_5"/>
</dbReference>
<dbReference type="InterPro" id="IPR011990">
    <property type="entry name" value="TPR-like_helical_dom_sf"/>
</dbReference>
<evidence type="ECO:0000259" key="2">
    <source>
        <dbReference type="Pfam" id="PF12688"/>
    </source>
</evidence>
<dbReference type="PROSITE" id="PS50005">
    <property type="entry name" value="TPR"/>
    <property type="match status" value="1"/>
</dbReference>
<gene>
    <name evidence="3" type="ORF">GCM10007362_25780</name>
</gene>
<evidence type="ECO:0000256" key="1">
    <source>
        <dbReference type="PROSITE-ProRule" id="PRU00339"/>
    </source>
</evidence>
<dbReference type="SMART" id="SM00028">
    <property type="entry name" value="TPR"/>
    <property type="match status" value="2"/>
</dbReference>
<dbReference type="EMBL" id="BMDD01000003">
    <property type="protein sequence ID" value="GGH79257.1"/>
    <property type="molecule type" value="Genomic_DNA"/>
</dbReference>
<reference evidence="4" key="1">
    <citation type="journal article" date="2019" name="Int. J. Syst. Evol. Microbiol.">
        <title>The Global Catalogue of Microorganisms (GCM) 10K type strain sequencing project: providing services to taxonomists for standard genome sequencing and annotation.</title>
        <authorList>
            <consortium name="The Broad Institute Genomics Platform"/>
            <consortium name="The Broad Institute Genome Sequencing Center for Infectious Disease"/>
            <person name="Wu L."/>
            <person name="Ma J."/>
        </authorList>
    </citation>
    <scope>NUCLEOTIDE SEQUENCE [LARGE SCALE GENOMIC DNA]</scope>
    <source>
        <strain evidence="4">CCM 8702</strain>
    </source>
</reference>
<feature type="repeat" description="TPR" evidence="1">
    <location>
        <begin position="49"/>
        <end position="82"/>
    </location>
</feature>
<keyword evidence="4" id="KW-1185">Reference proteome</keyword>
<protein>
    <recommendedName>
        <fullName evidence="2">Tetratrico peptide repeat group 5 domain-containing protein</fullName>
    </recommendedName>
</protein>
<dbReference type="InterPro" id="IPR019734">
    <property type="entry name" value="TPR_rpt"/>
</dbReference>
<accession>A0ABQ1ZTW9</accession>
<dbReference type="Gene3D" id="1.25.40.10">
    <property type="entry name" value="Tetratricopeptide repeat domain"/>
    <property type="match status" value="1"/>
</dbReference>
<evidence type="ECO:0000313" key="4">
    <source>
        <dbReference type="Proteomes" id="UP000605427"/>
    </source>
</evidence>
<dbReference type="RefSeq" id="WP_229714173.1">
    <property type="nucleotide sequence ID" value="NZ_BMDD01000003.1"/>
</dbReference>
<sequence>MLELLAAFGESAKLLCELASTHDNLGLERQAVPYYVRSLELGLGAPDRAEALLGLGSTYRALGEYEQAENVLRAAAAEYTEHRELRVFLAMALHNLGKHAEAMELLLKEIADHSSHIGVQSYQKAIAFYADRLDKVWD</sequence>